<dbReference type="InParanoid" id="A0A061G3T0"/>
<reference evidence="1 2" key="1">
    <citation type="journal article" date="2013" name="Genome Biol.">
        <title>The genome sequence of the most widely cultivated cacao type and its use to identify candidate genes regulating pod color.</title>
        <authorList>
            <person name="Motamayor J.C."/>
            <person name="Mockaitis K."/>
            <person name="Schmutz J."/>
            <person name="Haiminen N."/>
            <person name="Iii D.L."/>
            <person name="Cornejo O."/>
            <person name="Findley S.D."/>
            <person name="Zheng P."/>
            <person name="Utro F."/>
            <person name="Royaert S."/>
            <person name="Saski C."/>
            <person name="Jenkins J."/>
            <person name="Podicheti R."/>
            <person name="Zhao M."/>
            <person name="Scheffler B.E."/>
            <person name="Stack J.C."/>
            <person name="Feltus F.A."/>
            <person name="Mustiga G.M."/>
            <person name="Amores F."/>
            <person name="Phillips W."/>
            <person name="Marelli J.P."/>
            <person name="May G.D."/>
            <person name="Shapiro H."/>
            <person name="Ma J."/>
            <person name="Bustamante C.D."/>
            <person name="Schnell R.J."/>
            <person name="Main D."/>
            <person name="Gilbert D."/>
            <person name="Parida L."/>
            <person name="Kuhn D.N."/>
        </authorList>
    </citation>
    <scope>NUCLEOTIDE SEQUENCE [LARGE SCALE GENOMIC DNA]</scope>
    <source>
        <strain evidence="2">cv. Matina 1-6</strain>
    </source>
</reference>
<keyword evidence="2" id="KW-1185">Reference proteome</keyword>
<gene>
    <name evidence="1" type="ORF">TCM_015871</name>
</gene>
<dbReference type="Proteomes" id="UP000026915">
    <property type="component" value="Chromosome 3"/>
</dbReference>
<accession>A0A061G3T0</accession>
<dbReference type="AlphaFoldDB" id="A0A061G3T0"/>
<sequence length="76" mass="8430">MAPHQLPADRKSHHPFDSGFVVASWFMVHGIPTPTLEAITNAHQKLSLQNSFFPFKCNGRQIGPKNPPQGHARSSK</sequence>
<dbReference type="EMBL" id="CM001881">
    <property type="protein sequence ID" value="EOY24201.1"/>
    <property type="molecule type" value="Genomic_DNA"/>
</dbReference>
<dbReference type="Gramene" id="EOY24201">
    <property type="protein sequence ID" value="EOY24201"/>
    <property type="gene ID" value="TCM_015871"/>
</dbReference>
<evidence type="ECO:0000313" key="1">
    <source>
        <dbReference type="EMBL" id="EOY24201.1"/>
    </source>
</evidence>
<organism evidence="1 2">
    <name type="scientific">Theobroma cacao</name>
    <name type="common">Cacao</name>
    <name type="synonym">Cocoa</name>
    <dbReference type="NCBI Taxonomy" id="3641"/>
    <lineage>
        <taxon>Eukaryota</taxon>
        <taxon>Viridiplantae</taxon>
        <taxon>Streptophyta</taxon>
        <taxon>Embryophyta</taxon>
        <taxon>Tracheophyta</taxon>
        <taxon>Spermatophyta</taxon>
        <taxon>Magnoliopsida</taxon>
        <taxon>eudicotyledons</taxon>
        <taxon>Gunneridae</taxon>
        <taxon>Pentapetalae</taxon>
        <taxon>rosids</taxon>
        <taxon>malvids</taxon>
        <taxon>Malvales</taxon>
        <taxon>Malvaceae</taxon>
        <taxon>Byttnerioideae</taxon>
        <taxon>Theobroma</taxon>
    </lineage>
</organism>
<name>A0A061G3T0_THECC</name>
<dbReference type="HOGENOM" id="CLU_2659482_0_0_1"/>
<proteinExistence type="predicted"/>
<protein>
    <submittedName>
        <fullName evidence="1">Uncharacterized protein</fullName>
    </submittedName>
</protein>
<evidence type="ECO:0000313" key="2">
    <source>
        <dbReference type="Proteomes" id="UP000026915"/>
    </source>
</evidence>